<reference evidence="2" key="1">
    <citation type="submission" date="2025-08" db="UniProtKB">
        <authorList>
            <consortium name="Ensembl"/>
        </authorList>
    </citation>
    <scope>IDENTIFICATION</scope>
</reference>
<gene>
    <name evidence="2" type="primary">C1orf162</name>
</gene>
<organism evidence="2 3">
    <name type="scientific">Propithecus coquereli</name>
    <name type="common">Coquerel's sifaka</name>
    <name type="synonym">Propithecus verreauxi coquereli</name>
    <dbReference type="NCBI Taxonomy" id="379532"/>
    <lineage>
        <taxon>Eukaryota</taxon>
        <taxon>Metazoa</taxon>
        <taxon>Chordata</taxon>
        <taxon>Craniata</taxon>
        <taxon>Vertebrata</taxon>
        <taxon>Euteleostomi</taxon>
        <taxon>Mammalia</taxon>
        <taxon>Eutheria</taxon>
        <taxon>Euarchontoglires</taxon>
        <taxon>Primates</taxon>
        <taxon>Strepsirrhini</taxon>
        <taxon>Lemuriformes</taxon>
        <taxon>Indriidae</taxon>
        <taxon>Propithecus</taxon>
    </lineage>
</organism>
<dbReference type="Proteomes" id="UP000233160">
    <property type="component" value="Unassembled WGS sequence"/>
</dbReference>
<evidence type="ECO:0000256" key="1">
    <source>
        <dbReference type="SAM" id="Phobius"/>
    </source>
</evidence>
<name>A0A2K6FGU1_PROCO</name>
<keyword evidence="1" id="KW-0472">Membrane</keyword>
<keyword evidence="3" id="KW-1185">Reference proteome</keyword>
<protein>
    <submittedName>
        <fullName evidence="2">Chromosome 1 open reading frame 162</fullName>
    </submittedName>
</protein>
<dbReference type="OMA" id="MAGHSKP"/>
<feature type="transmembrane region" description="Helical" evidence="1">
    <location>
        <begin position="31"/>
        <end position="52"/>
    </location>
</feature>
<dbReference type="PANTHER" id="PTHR37997:SF1">
    <property type="entry name" value="TRANSMEMBRANE PROTEIN C1ORF162"/>
    <property type="match status" value="1"/>
</dbReference>
<sequence>LLGKQGTFTTAAPTTTSAPCLSNNPSKEHLIFAFCAGILLTLLLLALVFLIIKSYKKCKERFPFPPGALVRLVLLSPCPQALQPHSDPLAKLSSIPEESLTYARMTFKTSEEKGNHLTENHSADSDPTVYAQIKA</sequence>
<dbReference type="InterPro" id="IPR037763">
    <property type="entry name" value="C1orf162"/>
</dbReference>
<evidence type="ECO:0000313" key="3">
    <source>
        <dbReference type="Proteomes" id="UP000233160"/>
    </source>
</evidence>
<evidence type="ECO:0000313" key="2">
    <source>
        <dbReference type="Ensembl" id="ENSPCOP00000013195.1"/>
    </source>
</evidence>
<dbReference type="Ensembl" id="ENSPCOT00000023798.1">
    <property type="protein sequence ID" value="ENSPCOP00000013195.1"/>
    <property type="gene ID" value="ENSPCOG00000018201.1"/>
</dbReference>
<accession>A0A2K6FGU1</accession>
<dbReference type="PANTHER" id="PTHR37997">
    <property type="entry name" value="TRANSMEMBRANE PROTEIN C1ORF162"/>
    <property type="match status" value="1"/>
</dbReference>
<proteinExistence type="predicted"/>
<reference evidence="2" key="2">
    <citation type="submission" date="2025-09" db="UniProtKB">
        <authorList>
            <consortium name="Ensembl"/>
        </authorList>
    </citation>
    <scope>IDENTIFICATION</scope>
</reference>
<keyword evidence="1" id="KW-0812">Transmembrane</keyword>
<dbReference type="GeneTree" id="ENSGT00390000015005"/>
<dbReference type="AlphaFoldDB" id="A0A2K6FGU1"/>
<keyword evidence="1" id="KW-1133">Transmembrane helix</keyword>